<dbReference type="SUPFAM" id="SSF56574">
    <property type="entry name" value="Serpins"/>
    <property type="match status" value="1"/>
</dbReference>
<dbReference type="GO" id="GO:0005615">
    <property type="term" value="C:extracellular space"/>
    <property type="evidence" value="ECO:0007669"/>
    <property type="project" value="InterPro"/>
</dbReference>
<dbReference type="STRING" id="51028.A0A0N4V2B6"/>
<sequence length="140" mass="16209">MPSKTSAASITWFYKLSAVDPLSEEQLKGLNYIRLIKMMTAIICKFTPISICKTLDKTPAQRFAGLELSRSIFPKIVRCTRKSNFVIANNNKWIEVQTRSKIKNFVLPEMINPETRLMIINAIYFKGEWADDFQKELTRN</sequence>
<dbReference type="InterPro" id="IPR036186">
    <property type="entry name" value="Serpin_sf"/>
</dbReference>
<evidence type="ECO:0000259" key="2">
    <source>
        <dbReference type="Pfam" id="PF00079"/>
    </source>
</evidence>
<dbReference type="WBParaSite" id="EVEC_0000413401-mRNA-1">
    <property type="protein sequence ID" value="EVEC_0000413401-mRNA-1"/>
    <property type="gene ID" value="EVEC_0000413401"/>
</dbReference>
<dbReference type="InterPro" id="IPR023796">
    <property type="entry name" value="Serpin_dom"/>
</dbReference>
<protein>
    <submittedName>
        <fullName evidence="5">SERPIN domain-containing protein</fullName>
    </submittedName>
</protein>
<reference evidence="3 4" key="2">
    <citation type="submission" date="2018-10" db="EMBL/GenBank/DDBJ databases">
        <authorList>
            <consortium name="Pathogen Informatics"/>
        </authorList>
    </citation>
    <scope>NUCLEOTIDE SEQUENCE [LARGE SCALE GENOMIC DNA]</scope>
</reference>
<feature type="domain" description="Serpin" evidence="2">
    <location>
        <begin position="82"/>
        <end position="139"/>
    </location>
</feature>
<organism evidence="5">
    <name type="scientific">Enterobius vermicularis</name>
    <name type="common">Human pinworm</name>
    <dbReference type="NCBI Taxonomy" id="51028"/>
    <lineage>
        <taxon>Eukaryota</taxon>
        <taxon>Metazoa</taxon>
        <taxon>Ecdysozoa</taxon>
        <taxon>Nematoda</taxon>
        <taxon>Chromadorea</taxon>
        <taxon>Rhabditida</taxon>
        <taxon>Spirurina</taxon>
        <taxon>Oxyuridomorpha</taxon>
        <taxon>Oxyuroidea</taxon>
        <taxon>Oxyuridae</taxon>
        <taxon>Enterobius</taxon>
    </lineage>
</organism>
<evidence type="ECO:0000256" key="1">
    <source>
        <dbReference type="ARBA" id="ARBA00009500"/>
    </source>
</evidence>
<dbReference type="EMBL" id="UXUI01007697">
    <property type="protein sequence ID" value="VDD88740.1"/>
    <property type="molecule type" value="Genomic_DNA"/>
</dbReference>
<comment type="similarity">
    <text evidence="1">Belongs to the serpin family.</text>
</comment>
<dbReference type="Gene3D" id="3.30.497.10">
    <property type="entry name" value="Antithrombin, subunit I, domain 2"/>
    <property type="match status" value="1"/>
</dbReference>
<name>A0A0N4V2B6_ENTVE</name>
<dbReference type="GO" id="GO:0004867">
    <property type="term" value="F:serine-type endopeptidase inhibitor activity"/>
    <property type="evidence" value="ECO:0007669"/>
    <property type="project" value="InterPro"/>
</dbReference>
<dbReference type="InterPro" id="IPR042178">
    <property type="entry name" value="Serpin_sf_1"/>
</dbReference>
<keyword evidence="4" id="KW-1185">Reference proteome</keyword>
<evidence type="ECO:0000313" key="5">
    <source>
        <dbReference type="WBParaSite" id="EVEC_0000413401-mRNA-1"/>
    </source>
</evidence>
<gene>
    <name evidence="3" type="ORF">EVEC_LOCUS3842</name>
</gene>
<evidence type="ECO:0000313" key="4">
    <source>
        <dbReference type="Proteomes" id="UP000274131"/>
    </source>
</evidence>
<dbReference type="Pfam" id="PF00079">
    <property type="entry name" value="Serpin"/>
    <property type="match status" value="1"/>
</dbReference>
<dbReference type="OrthoDB" id="9518664at2759"/>
<reference evidence="5" key="1">
    <citation type="submission" date="2017-02" db="UniProtKB">
        <authorList>
            <consortium name="WormBaseParasite"/>
        </authorList>
    </citation>
    <scope>IDENTIFICATION</scope>
</reference>
<proteinExistence type="inferred from homology"/>
<dbReference type="AlphaFoldDB" id="A0A0N4V2B6"/>
<evidence type="ECO:0000313" key="3">
    <source>
        <dbReference type="EMBL" id="VDD88740.1"/>
    </source>
</evidence>
<dbReference type="Proteomes" id="UP000274131">
    <property type="component" value="Unassembled WGS sequence"/>
</dbReference>
<dbReference type="InterPro" id="IPR000215">
    <property type="entry name" value="Serpin_fam"/>
</dbReference>
<dbReference type="PANTHER" id="PTHR11461">
    <property type="entry name" value="SERINE PROTEASE INHIBITOR, SERPIN"/>
    <property type="match status" value="1"/>
</dbReference>
<accession>A0A0N4V2B6</accession>
<dbReference type="PANTHER" id="PTHR11461:SF211">
    <property type="entry name" value="GH10112P-RELATED"/>
    <property type="match status" value="1"/>
</dbReference>